<proteinExistence type="predicted"/>
<keyword evidence="2" id="KW-1185">Reference proteome</keyword>
<dbReference type="Proteomes" id="UP001608902">
    <property type="component" value="Unassembled WGS sequence"/>
</dbReference>
<reference evidence="1 2" key="1">
    <citation type="submission" date="2024-08" db="EMBL/GenBank/DDBJ databases">
        <title>Gnathostoma spinigerum genome.</title>
        <authorList>
            <person name="Gonzalez-Bertolin B."/>
            <person name="Monzon S."/>
            <person name="Zaballos A."/>
            <person name="Jimenez P."/>
            <person name="Dekumyoy P."/>
            <person name="Varona S."/>
            <person name="Cuesta I."/>
            <person name="Sumanam S."/>
            <person name="Adisakwattana P."/>
            <person name="Gasser R.B."/>
            <person name="Hernandez-Gonzalez A."/>
            <person name="Young N.D."/>
            <person name="Perteguer M.J."/>
        </authorList>
    </citation>
    <scope>NUCLEOTIDE SEQUENCE [LARGE SCALE GENOMIC DNA]</scope>
    <source>
        <strain evidence="1">AL3</strain>
        <tissue evidence="1">Liver</tissue>
    </source>
</reference>
<dbReference type="EMBL" id="JBGFUD010001986">
    <property type="protein sequence ID" value="MFH4976998.1"/>
    <property type="molecule type" value="Genomic_DNA"/>
</dbReference>
<evidence type="ECO:0000313" key="2">
    <source>
        <dbReference type="Proteomes" id="UP001608902"/>
    </source>
</evidence>
<comment type="caution">
    <text evidence="1">The sequence shown here is derived from an EMBL/GenBank/DDBJ whole genome shotgun (WGS) entry which is preliminary data.</text>
</comment>
<name>A0ABD6EAH4_9BILA</name>
<sequence length="120" mass="13934">MVEGPAFLQQDQNSWPRDDDTSRISTLIVKAKAIIPVDIIDYKRFNQLVTLQATIVRLFQAVKRMTRNITIQLNHRRWEDIKLEGPITAQKLQVAEVILVIQEQTKASEEIDEMRDSFNV</sequence>
<evidence type="ECO:0000313" key="1">
    <source>
        <dbReference type="EMBL" id="MFH4976998.1"/>
    </source>
</evidence>
<accession>A0ABD6EAH4</accession>
<gene>
    <name evidence="1" type="ORF">AB6A40_003707</name>
</gene>
<organism evidence="1 2">
    <name type="scientific">Gnathostoma spinigerum</name>
    <dbReference type="NCBI Taxonomy" id="75299"/>
    <lineage>
        <taxon>Eukaryota</taxon>
        <taxon>Metazoa</taxon>
        <taxon>Ecdysozoa</taxon>
        <taxon>Nematoda</taxon>
        <taxon>Chromadorea</taxon>
        <taxon>Rhabditida</taxon>
        <taxon>Spirurina</taxon>
        <taxon>Gnathostomatomorpha</taxon>
        <taxon>Gnathostomatoidea</taxon>
        <taxon>Gnathostomatidae</taxon>
        <taxon>Gnathostoma</taxon>
    </lineage>
</organism>
<protein>
    <submittedName>
        <fullName evidence="1">Uncharacterized protein</fullName>
    </submittedName>
</protein>
<dbReference type="AlphaFoldDB" id="A0ABD6EAH4"/>